<dbReference type="AlphaFoldDB" id="A0A6G9D3K1"/>
<organism evidence="1 2">
    <name type="scientific">Rhodococcus erythropolis</name>
    <name type="common">Arthrobacter picolinophilus</name>
    <dbReference type="NCBI Taxonomy" id="1833"/>
    <lineage>
        <taxon>Bacteria</taxon>
        <taxon>Bacillati</taxon>
        <taxon>Actinomycetota</taxon>
        <taxon>Actinomycetes</taxon>
        <taxon>Mycobacteriales</taxon>
        <taxon>Nocardiaceae</taxon>
        <taxon>Rhodococcus</taxon>
        <taxon>Rhodococcus erythropolis group</taxon>
    </lineage>
</organism>
<proteinExistence type="predicted"/>
<accession>A0A6G9D3K1</accession>
<reference evidence="1 2" key="1">
    <citation type="submission" date="2020-03" db="EMBL/GenBank/DDBJ databases">
        <title>Screen low temperature-resistant strains for efficient degradation of petroleum hydrocarbons under the low temperature.</title>
        <authorList>
            <person name="Wang Y."/>
            <person name="Chen J."/>
        </authorList>
    </citation>
    <scope>NUCLEOTIDE SEQUENCE [LARGE SCALE GENOMIC DNA]</scope>
    <source>
        <strain evidence="1 2">KB1</strain>
        <plasmid evidence="1 2">plas1</plasmid>
    </source>
</reference>
<dbReference type="GO" id="GO:0016874">
    <property type="term" value="F:ligase activity"/>
    <property type="evidence" value="ECO:0007669"/>
    <property type="project" value="UniProtKB-KW"/>
</dbReference>
<dbReference type="EMBL" id="CP050125">
    <property type="protein sequence ID" value="QIP43738.1"/>
    <property type="molecule type" value="Genomic_DNA"/>
</dbReference>
<dbReference type="Proteomes" id="UP000502345">
    <property type="component" value="Plasmid plas1"/>
</dbReference>
<geneLocation type="plasmid" evidence="1 2">
    <name>plas1</name>
</geneLocation>
<evidence type="ECO:0000313" key="1">
    <source>
        <dbReference type="EMBL" id="QIP43738.1"/>
    </source>
</evidence>
<sequence>MQSTMTNVQLTTAAILRHGASVHGAARVRTLQPEGSVKIGTFAQV</sequence>
<name>A0A6G9D3K1_RHOER</name>
<protein>
    <submittedName>
        <fullName evidence="1">Putative fatty-acid--CoA ligase</fullName>
    </submittedName>
</protein>
<evidence type="ECO:0000313" key="2">
    <source>
        <dbReference type="Proteomes" id="UP000502345"/>
    </source>
</evidence>
<keyword evidence="1" id="KW-0614">Plasmid</keyword>
<keyword evidence="1" id="KW-0436">Ligase</keyword>
<gene>
    <name evidence="1" type="ORF">G9444_6495</name>
</gene>